<feature type="domain" description="DUF4268" evidence="1">
    <location>
        <begin position="10"/>
        <end position="136"/>
    </location>
</feature>
<dbReference type="AlphaFoldDB" id="A0A1M5DQI3"/>
<sequence length="147" mass="18295">MYSKEEKQLLKREFWATFGTNYPRKWMLYDTQIKDVSFKFYVDNRIARVQLDIEPRDAEKRKIYYEKIESLRTLLREEHLPNALFERHLTLENGKIISRIWVELEGVNMNRRDDWDRIHRFFATQMHAFEEFFKEYEDYIRDLDLNT</sequence>
<evidence type="ECO:0000313" key="3">
    <source>
        <dbReference type="Proteomes" id="UP000184147"/>
    </source>
</evidence>
<evidence type="ECO:0000259" key="1">
    <source>
        <dbReference type="Pfam" id="PF14088"/>
    </source>
</evidence>
<dbReference type="OrthoDB" id="1467516at2"/>
<name>A0A1M5DQI3_9FLAO</name>
<dbReference type="InterPro" id="IPR025364">
    <property type="entry name" value="DUF4268"/>
</dbReference>
<dbReference type="STRING" id="1124188.SAMN05444377_1162"/>
<gene>
    <name evidence="2" type="ORF">SAMN05444377_1162</name>
</gene>
<keyword evidence="3" id="KW-1185">Reference proteome</keyword>
<dbReference type="Pfam" id="PF14088">
    <property type="entry name" value="DUF4268"/>
    <property type="match status" value="1"/>
</dbReference>
<dbReference type="EMBL" id="FQVQ01000016">
    <property type="protein sequence ID" value="SHF69111.1"/>
    <property type="molecule type" value="Genomic_DNA"/>
</dbReference>
<accession>A0A1M5DQI3</accession>
<dbReference type="Proteomes" id="UP000184147">
    <property type="component" value="Unassembled WGS sequence"/>
</dbReference>
<proteinExistence type="predicted"/>
<organism evidence="2 3">
    <name type="scientific">Flavobacterium fontis</name>
    <dbReference type="NCBI Taxonomy" id="1124188"/>
    <lineage>
        <taxon>Bacteria</taxon>
        <taxon>Pseudomonadati</taxon>
        <taxon>Bacteroidota</taxon>
        <taxon>Flavobacteriia</taxon>
        <taxon>Flavobacteriales</taxon>
        <taxon>Flavobacteriaceae</taxon>
        <taxon>Flavobacterium</taxon>
    </lineage>
</organism>
<dbReference type="RefSeq" id="WP_073364907.1">
    <property type="nucleotide sequence ID" value="NZ_FQVQ01000016.1"/>
</dbReference>
<reference evidence="2 3" key="1">
    <citation type="submission" date="2016-11" db="EMBL/GenBank/DDBJ databases">
        <authorList>
            <person name="Jaros S."/>
            <person name="Januszkiewicz K."/>
            <person name="Wedrychowicz H."/>
        </authorList>
    </citation>
    <scope>NUCLEOTIDE SEQUENCE [LARGE SCALE GENOMIC DNA]</scope>
    <source>
        <strain evidence="2 3">DSM 25660</strain>
    </source>
</reference>
<protein>
    <recommendedName>
        <fullName evidence="1">DUF4268 domain-containing protein</fullName>
    </recommendedName>
</protein>
<evidence type="ECO:0000313" key="2">
    <source>
        <dbReference type="EMBL" id="SHF69111.1"/>
    </source>
</evidence>